<gene>
    <name evidence="2" type="ORF">M011DRAFT_528791</name>
</gene>
<keyword evidence="3" id="KW-1185">Reference proteome</keyword>
<sequence length="214" mass="23480">MATTCSASHNNCLVTVDRQDLALAEVGIHSPFFDMTFSDGQQSQFYGPVAHGGTVPSFLPRPPQQSQSTAYQHRRGSNKGRTSRENLLYMEAANLPEQYAPWSNESELSNTPRLRGVQNIDQNPFERNGSPPPWRGVCTYQIDIVPVLGVCKPQHSLLSRRTLEGIFFDSTLLIVSSVGPSHSVAAVSIFDPASLVLPHGLTRRMPNSAIFAES</sequence>
<feature type="region of interest" description="Disordered" evidence="1">
    <location>
        <begin position="49"/>
        <end position="83"/>
    </location>
</feature>
<reference evidence="2" key="1">
    <citation type="journal article" date="2020" name="Stud. Mycol.">
        <title>101 Dothideomycetes genomes: a test case for predicting lifestyles and emergence of pathogens.</title>
        <authorList>
            <person name="Haridas S."/>
            <person name="Albert R."/>
            <person name="Binder M."/>
            <person name="Bloem J."/>
            <person name="Labutti K."/>
            <person name="Salamov A."/>
            <person name="Andreopoulos B."/>
            <person name="Baker S."/>
            <person name="Barry K."/>
            <person name="Bills G."/>
            <person name="Bluhm B."/>
            <person name="Cannon C."/>
            <person name="Castanera R."/>
            <person name="Culley D."/>
            <person name="Daum C."/>
            <person name="Ezra D."/>
            <person name="Gonzalez J."/>
            <person name="Henrissat B."/>
            <person name="Kuo A."/>
            <person name="Liang C."/>
            <person name="Lipzen A."/>
            <person name="Lutzoni F."/>
            <person name="Magnuson J."/>
            <person name="Mondo S."/>
            <person name="Nolan M."/>
            <person name="Ohm R."/>
            <person name="Pangilinan J."/>
            <person name="Park H.-J."/>
            <person name="Ramirez L."/>
            <person name="Alfaro M."/>
            <person name="Sun H."/>
            <person name="Tritt A."/>
            <person name="Yoshinaga Y."/>
            <person name="Zwiers L.-H."/>
            <person name="Turgeon B."/>
            <person name="Goodwin S."/>
            <person name="Spatafora J."/>
            <person name="Crous P."/>
            <person name="Grigoriev I."/>
        </authorList>
    </citation>
    <scope>NUCLEOTIDE SEQUENCE</scope>
    <source>
        <strain evidence="2">CBS 119925</strain>
    </source>
</reference>
<evidence type="ECO:0000313" key="2">
    <source>
        <dbReference type="EMBL" id="KAF2743827.1"/>
    </source>
</evidence>
<dbReference type="Proteomes" id="UP000799440">
    <property type="component" value="Unassembled WGS sequence"/>
</dbReference>
<name>A0A6A6V3S0_9PLEO</name>
<organism evidence="2 3">
    <name type="scientific">Sporormia fimetaria CBS 119925</name>
    <dbReference type="NCBI Taxonomy" id="1340428"/>
    <lineage>
        <taxon>Eukaryota</taxon>
        <taxon>Fungi</taxon>
        <taxon>Dikarya</taxon>
        <taxon>Ascomycota</taxon>
        <taxon>Pezizomycotina</taxon>
        <taxon>Dothideomycetes</taxon>
        <taxon>Pleosporomycetidae</taxon>
        <taxon>Pleosporales</taxon>
        <taxon>Sporormiaceae</taxon>
        <taxon>Sporormia</taxon>
    </lineage>
</organism>
<dbReference type="AlphaFoldDB" id="A0A6A6V3S0"/>
<accession>A0A6A6V3S0</accession>
<proteinExistence type="predicted"/>
<dbReference type="EMBL" id="MU006593">
    <property type="protein sequence ID" value="KAF2743827.1"/>
    <property type="molecule type" value="Genomic_DNA"/>
</dbReference>
<protein>
    <submittedName>
        <fullName evidence="2">Uncharacterized protein</fullName>
    </submittedName>
</protein>
<evidence type="ECO:0000313" key="3">
    <source>
        <dbReference type="Proteomes" id="UP000799440"/>
    </source>
</evidence>
<evidence type="ECO:0000256" key="1">
    <source>
        <dbReference type="SAM" id="MobiDB-lite"/>
    </source>
</evidence>